<dbReference type="Gene3D" id="1.10.357.10">
    <property type="entry name" value="Tetracycline Repressor, domain 2"/>
    <property type="match status" value="1"/>
</dbReference>
<dbReference type="PROSITE" id="PS50977">
    <property type="entry name" value="HTH_TETR_2"/>
    <property type="match status" value="1"/>
</dbReference>
<dbReference type="Proteomes" id="UP001596409">
    <property type="component" value="Unassembled WGS sequence"/>
</dbReference>
<dbReference type="SUPFAM" id="SSF48498">
    <property type="entry name" value="Tetracyclin repressor-like, C-terminal domain"/>
    <property type="match status" value="1"/>
</dbReference>
<keyword evidence="1" id="KW-0805">Transcription regulation</keyword>
<keyword evidence="3" id="KW-0804">Transcription</keyword>
<dbReference type="PANTHER" id="PTHR30055">
    <property type="entry name" value="HTH-TYPE TRANSCRIPTIONAL REGULATOR RUTR"/>
    <property type="match status" value="1"/>
</dbReference>
<dbReference type="InterPro" id="IPR009057">
    <property type="entry name" value="Homeodomain-like_sf"/>
</dbReference>
<evidence type="ECO:0000259" key="5">
    <source>
        <dbReference type="PROSITE" id="PS50977"/>
    </source>
</evidence>
<gene>
    <name evidence="6" type="ORF">ACFQMH_40125</name>
</gene>
<evidence type="ECO:0000256" key="3">
    <source>
        <dbReference type="ARBA" id="ARBA00023163"/>
    </source>
</evidence>
<evidence type="ECO:0000313" key="7">
    <source>
        <dbReference type="Proteomes" id="UP001596409"/>
    </source>
</evidence>
<dbReference type="EMBL" id="JBHSYM010000111">
    <property type="protein sequence ID" value="MFC7017792.1"/>
    <property type="molecule type" value="Genomic_DNA"/>
</dbReference>
<accession>A0ABW2EEN5</accession>
<dbReference type="InterPro" id="IPR001647">
    <property type="entry name" value="HTH_TetR"/>
</dbReference>
<evidence type="ECO:0000256" key="1">
    <source>
        <dbReference type="ARBA" id="ARBA00023015"/>
    </source>
</evidence>
<dbReference type="RefSeq" id="WP_189874212.1">
    <property type="nucleotide sequence ID" value="NZ_BMWA01000014.1"/>
</dbReference>
<feature type="DNA-binding region" description="H-T-H motif" evidence="4">
    <location>
        <begin position="38"/>
        <end position="57"/>
    </location>
</feature>
<proteinExistence type="predicted"/>
<feature type="domain" description="HTH tetR-type" evidence="5">
    <location>
        <begin position="15"/>
        <end position="75"/>
    </location>
</feature>
<name>A0ABW2EEN5_9ACTN</name>
<protein>
    <submittedName>
        <fullName evidence="6">TetR/AcrR family transcriptional regulator</fullName>
    </submittedName>
</protein>
<dbReference type="InterPro" id="IPR036271">
    <property type="entry name" value="Tet_transcr_reg_TetR-rel_C_sf"/>
</dbReference>
<evidence type="ECO:0000313" key="6">
    <source>
        <dbReference type="EMBL" id="MFC7017792.1"/>
    </source>
</evidence>
<organism evidence="6 7">
    <name type="scientific">Streptomyces viridiviolaceus</name>
    <dbReference type="NCBI Taxonomy" id="68282"/>
    <lineage>
        <taxon>Bacteria</taxon>
        <taxon>Bacillati</taxon>
        <taxon>Actinomycetota</taxon>
        <taxon>Actinomycetes</taxon>
        <taxon>Kitasatosporales</taxon>
        <taxon>Streptomycetaceae</taxon>
        <taxon>Streptomyces</taxon>
    </lineage>
</organism>
<reference evidence="7" key="1">
    <citation type="journal article" date="2019" name="Int. J. Syst. Evol. Microbiol.">
        <title>The Global Catalogue of Microorganisms (GCM) 10K type strain sequencing project: providing services to taxonomists for standard genome sequencing and annotation.</title>
        <authorList>
            <consortium name="The Broad Institute Genomics Platform"/>
            <consortium name="The Broad Institute Genome Sequencing Center for Infectious Disease"/>
            <person name="Wu L."/>
            <person name="Ma J."/>
        </authorList>
    </citation>
    <scope>NUCLEOTIDE SEQUENCE [LARGE SCALE GENOMIC DNA]</scope>
    <source>
        <strain evidence="7">JCM 4855</strain>
    </source>
</reference>
<comment type="caution">
    <text evidence="6">The sequence shown here is derived from an EMBL/GenBank/DDBJ whole genome shotgun (WGS) entry which is preliminary data.</text>
</comment>
<keyword evidence="7" id="KW-1185">Reference proteome</keyword>
<dbReference type="SUPFAM" id="SSF46689">
    <property type="entry name" value="Homeodomain-like"/>
    <property type="match status" value="1"/>
</dbReference>
<dbReference type="InterPro" id="IPR050109">
    <property type="entry name" value="HTH-type_TetR-like_transc_reg"/>
</dbReference>
<dbReference type="PANTHER" id="PTHR30055:SF234">
    <property type="entry name" value="HTH-TYPE TRANSCRIPTIONAL REGULATOR BETI"/>
    <property type="match status" value="1"/>
</dbReference>
<evidence type="ECO:0000256" key="2">
    <source>
        <dbReference type="ARBA" id="ARBA00023125"/>
    </source>
</evidence>
<dbReference type="Pfam" id="PF00440">
    <property type="entry name" value="TetR_N"/>
    <property type="match status" value="1"/>
</dbReference>
<keyword evidence="2 4" id="KW-0238">DNA-binding</keyword>
<evidence type="ECO:0000256" key="4">
    <source>
        <dbReference type="PROSITE-ProRule" id="PRU00335"/>
    </source>
</evidence>
<sequence>MTSRPRSQRTRKSPDQRRAEIVEAAAHIALGEGLELVTLRRIAEELGVRPGLIHHYFPVADHLVSEAFTHATTRERESLLPPAEEDLPPVDRLARFVVGLADGDHLDLSRLWLNARHLSRFKESLRLAVRTQESVTRAALVTLVQKGVRTGEFETDDALKAALYILVAVDGLGSYANDDSPPQDGPEIGDVAVETAETRLGLAPGTLRTRVRARSADPAP</sequence>